<evidence type="ECO:0000313" key="2">
    <source>
        <dbReference type="EMBL" id="TQV75348.1"/>
    </source>
</evidence>
<dbReference type="SUPFAM" id="SSF56281">
    <property type="entry name" value="Metallo-hydrolase/oxidoreductase"/>
    <property type="match status" value="1"/>
</dbReference>
<gene>
    <name evidence="2" type="ORF">FLL45_10475</name>
</gene>
<keyword evidence="3" id="KW-1185">Reference proteome</keyword>
<name>A0A545TDP9_9GAMM</name>
<reference evidence="2 3" key="1">
    <citation type="submission" date="2019-06" db="EMBL/GenBank/DDBJ databases">
        <title>Draft genome of Aliikangiella marina GYP-15.</title>
        <authorList>
            <person name="Wang G."/>
        </authorList>
    </citation>
    <scope>NUCLEOTIDE SEQUENCE [LARGE SCALE GENOMIC DNA]</scope>
    <source>
        <strain evidence="2 3">GYP-15</strain>
    </source>
</reference>
<accession>A0A545TDP9</accession>
<dbReference type="RefSeq" id="WP_142941963.1">
    <property type="nucleotide sequence ID" value="NZ_VIKR01000002.1"/>
</dbReference>
<evidence type="ECO:0000259" key="1">
    <source>
        <dbReference type="SMART" id="SM00849"/>
    </source>
</evidence>
<dbReference type="CDD" id="cd07709">
    <property type="entry name" value="flavodiiron_proteins_MBL-fold"/>
    <property type="match status" value="1"/>
</dbReference>
<dbReference type="Pfam" id="PF19583">
    <property type="entry name" value="ODP"/>
    <property type="match status" value="1"/>
</dbReference>
<feature type="domain" description="Metallo-beta-lactamase" evidence="1">
    <location>
        <begin position="29"/>
        <end position="218"/>
    </location>
</feature>
<dbReference type="PANTHER" id="PTHR43041">
    <property type="entry name" value="HYDROLASE, METALLO-BETA-LACTAMASE SUPERFAMILY"/>
    <property type="match status" value="1"/>
</dbReference>
<dbReference type="InterPro" id="IPR045761">
    <property type="entry name" value="ODP_dom"/>
</dbReference>
<dbReference type="AlphaFoldDB" id="A0A545TDP9"/>
<protein>
    <submittedName>
        <fullName evidence="2">MBL fold metallo-hydrolase</fullName>
    </submittedName>
</protein>
<dbReference type="Proteomes" id="UP000317839">
    <property type="component" value="Unassembled WGS sequence"/>
</dbReference>
<proteinExistence type="predicted"/>
<dbReference type="SMART" id="SM00849">
    <property type="entry name" value="Lactamase_B"/>
    <property type="match status" value="1"/>
</dbReference>
<dbReference type="InterPro" id="IPR001279">
    <property type="entry name" value="Metallo-B-lactamas"/>
</dbReference>
<dbReference type="OrthoDB" id="9768433at2"/>
<dbReference type="PANTHER" id="PTHR43041:SF1">
    <property type="entry name" value="METALLO-BETA-LACTAMASE DOMAIN-CONTAINING PROTEIN"/>
    <property type="match status" value="1"/>
</dbReference>
<dbReference type="EMBL" id="VIKR01000002">
    <property type="protein sequence ID" value="TQV75348.1"/>
    <property type="molecule type" value="Genomic_DNA"/>
</dbReference>
<dbReference type="Gene3D" id="3.60.15.10">
    <property type="entry name" value="Ribonuclease Z/Hydroxyacylglutathione hydrolase-like"/>
    <property type="match status" value="1"/>
</dbReference>
<keyword evidence="2" id="KW-0378">Hydrolase</keyword>
<comment type="caution">
    <text evidence="2">The sequence shown here is derived from an EMBL/GenBank/DDBJ whole genome shotgun (WGS) entry which is preliminary data.</text>
</comment>
<dbReference type="InterPro" id="IPR036866">
    <property type="entry name" value="RibonucZ/Hydroxyglut_hydro"/>
</dbReference>
<sequence>MKAISLYQQGKHQWLCFGRDPDKAEKIIDTNQYMITNNNHSIILDPGGIEIFSQMLTSVLRYTKIDDIKALFASHQDPDIISSLGLWDQCLNNASLYSPKIWETFIRHFGMNNINFEGISDEGGKYNLDGIELDFVPAHYLHSSGNFHVYDKRAKILMSGDVGAAMDDIDSPFFVEDFEEHIPKMEYFHRRWMPSNRAKDEWIARVRKLDIEIMAPQHGSIFKGEQVDNFLNWFERLDVGLASNK</sequence>
<evidence type="ECO:0000313" key="3">
    <source>
        <dbReference type="Proteomes" id="UP000317839"/>
    </source>
</evidence>
<organism evidence="2 3">
    <name type="scientific">Aliikangiella marina</name>
    <dbReference type="NCBI Taxonomy" id="1712262"/>
    <lineage>
        <taxon>Bacteria</taxon>
        <taxon>Pseudomonadati</taxon>
        <taxon>Pseudomonadota</taxon>
        <taxon>Gammaproteobacteria</taxon>
        <taxon>Oceanospirillales</taxon>
        <taxon>Pleioneaceae</taxon>
        <taxon>Aliikangiella</taxon>
    </lineage>
</organism>
<dbReference type="GO" id="GO:0016787">
    <property type="term" value="F:hydrolase activity"/>
    <property type="evidence" value="ECO:0007669"/>
    <property type="project" value="UniProtKB-KW"/>
</dbReference>